<sequence length="217" mass="22705">MDAPGPWSTRDRRAALGGRGRPRAADDAAAARDQDRPAAGGLVEAVLGEVASHRVPVVVDPVLAASDGGDLGARADILRDCLRDMSEETWLVTPNRREAAVLTGSTEDDPELVQRTADALGRAGVLLKSAVVDEQRVRDVVCLPGQVHVFERPRVAGPDPRGTGCALATAIACGLAQGRHMLACISAAVAWLDVARTRCVPGVDGRAHLPERAPPLA</sequence>
<dbReference type="Proteomes" id="UP001150924">
    <property type="component" value="Unassembled WGS sequence"/>
</dbReference>
<dbReference type="Pfam" id="PF08543">
    <property type="entry name" value="Phos_pyr_kin"/>
    <property type="match status" value="1"/>
</dbReference>
<dbReference type="InterPro" id="IPR029056">
    <property type="entry name" value="Ribokinase-like"/>
</dbReference>
<dbReference type="Gene3D" id="3.40.1190.20">
    <property type="match status" value="1"/>
</dbReference>
<keyword evidence="4" id="KW-1185">Reference proteome</keyword>
<feature type="compositionally biased region" description="Basic and acidic residues" evidence="1">
    <location>
        <begin position="23"/>
        <end position="36"/>
    </location>
</feature>
<protein>
    <submittedName>
        <fullName evidence="3">PfkB family carbohydrate kinase</fullName>
    </submittedName>
</protein>
<accession>A0A9X3F2P9</accession>
<organism evidence="3 4">
    <name type="scientific">Nannocystis pusilla</name>
    <dbReference type="NCBI Taxonomy" id="889268"/>
    <lineage>
        <taxon>Bacteria</taxon>
        <taxon>Pseudomonadati</taxon>
        <taxon>Myxococcota</taxon>
        <taxon>Polyangia</taxon>
        <taxon>Nannocystales</taxon>
        <taxon>Nannocystaceae</taxon>
        <taxon>Nannocystis</taxon>
    </lineage>
</organism>
<gene>
    <name evidence="3" type="ORF">OV079_32960</name>
</gene>
<evidence type="ECO:0000313" key="4">
    <source>
        <dbReference type="Proteomes" id="UP001150924"/>
    </source>
</evidence>
<name>A0A9X3F2P9_9BACT</name>
<dbReference type="SUPFAM" id="SSF53613">
    <property type="entry name" value="Ribokinase-like"/>
    <property type="match status" value="1"/>
</dbReference>
<dbReference type="AlphaFoldDB" id="A0A9X3F2P9"/>
<dbReference type="GO" id="GO:0009228">
    <property type="term" value="P:thiamine biosynthetic process"/>
    <property type="evidence" value="ECO:0007669"/>
    <property type="project" value="TreeGrafter"/>
</dbReference>
<dbReference type="PANTHER" id="PTHR20858">
    <property type="entry name" value="PHOSPHOMETHYLPYRIMIDINE KINASE"/>
    <property type="match status" value="1"/>
</dbReference>
<dbReference type="GO" id="GO:0005829">
    <property type="term" value="C:cytosol"/>
    <property type="evidence" value="ECO:0007669"/>
    <property type="project" value="TreeGrafter"/>
</dbReference>
<reference evidence="3" key="1">
    <citation type="submission" date="2022-11" db="EMBL/GenBank/DDBJ databases">
        <title>Minimal conservation of predation-associated metabolite biosynthetic gene clusters underscores biosynthetic potential of Myxococcota including descriptions for ten novel species: Archangium lansinium sp. nov., Myxococcus landrumus sp. nov., Nannocystis bai.</title>
        <authorList>
            <person name="Ahearne A."/>
            <person name="Stevens C."/>
            <person name="Phillips K."/>
        </authorList>
    </citation>
    <scope>NUCLEOTIDE SEQUENCE</scope>
    <source>
        <strain evidence="3">Na p29</strain>
    </source>
</reference>
<comment type="caution">
    <text evidence="3">The sequence shown here is derived from an EMBL/GenBank/DDBJ whole genome shotgun (WGS) entry which is preliminary data.</text>
</comment>
<evidence type="ECO:0000259" key="2">
    <source>
        <dbReference type="Pfam" id="PF08543"/>
    </source>
</evidence>
<feature type="domain" description="Pyridoxamine kinase/Phosphomethylpyrimidine kinase" evidence="2">
    <location>
        <begin position="42"/>
        <end position="195"/>
    </location>
</feature>
<evidence type="ECO:0000256" key="1">
    <source>
        <dbReference type="SAM" id="MobiDB-lite"/>
    </source>
</evidence>
<dbReference type="EMBL" id="JAPNKE010000002">
    <property type="protein sequence ID" value="MCY1010296.1"/>
    <property type="molecule type" value="Genomic_DNA"/>
</dbReference>
<keyword evidence="3" id="KW-0808">Transferase</keyword>
<dbReference type="GO" id="GO:0008902">
    <property type="term" value="F:hydroxymethylpyrimidine kinase activity"/>
    <property type="evidence" value="ECO:0007669"/>
    <property type="project" value="TreeGrafter"/>
</dbReference>
<dbReference type="InterPro" id="IPR013749">
    <property type="entry name" value="PM/HMP-P_kinase-1"/>
</dbReference>
<keyword evidence="3" id="KW-0418">Kinase</keyword>
<dbReference type="GO" id="GO:0008972">
    <property type="term" value="F:phosphomethylpyrimidine kinase activity"/>
    <property type="evidence" value="ECO:0007669"/>
    <property type="project" value="TreeGrafter"/>
</dbReference>
<feature type="region of interest" description="Disordered" evidence="1">
    <location>
        <begin position="1"/>
        <end position="36"/>
    </location>
</feature>
<proteinExistence type="predicted"/>
<dbReference type="PANTHER" id="PTHR20858:SF17">
    <property type="entry name" value="HYDROXYMETHYLPYRIMIDINE_PHOSPHOMETHYLPYRIMIDINE KINASE THI20-RELATED"/>
    <property type="match status" value="1"/>
</dbReference>
<evidence type="ECO:0000313" key="3">
    <source>
        <dbReference type="EMBL" id="MCY1010296.1"/>
    </source>
</evidence>